<accession>A0A5C5G1G3</accession>
<evidence type="ECO:0000313" key="1">
    <source>
        <dbReference type="EMBL" id="TNY21831.1"/>
    </source>
</evidence>
<comment type="caution">
    <text evidence="1">The sequence shown here is derived from an EMBL/GenBank/DDBJ whole genome shotgun (WGS) entry which is preliminary data.</text>
</comment>
<dbReference type="EMBL" id="SOZI01000036">
    <property type="protein sequence ID" value="TNY21831.1"/>
    <property type="molecule type" value="Genomic_DNA"/>
</dbReference>
<protein>
    <submittedName>
        <fullName evidence="1">Uncharacterized protein</fullName>
    </submittedName>
</protein>
<evidence type="ECO:0000313" key="2">
    <source>
        <dbReference type="Proteomes" id="UP000311382"/>
    </source>
</evidence>
<dbReference type="Proteomes" id="UP000311382">
    <property type="component" value="Unassembled WGS sequence"/>
</dbReference>
<dbReference type="AlphaFoldDB" id="A0A5C5G1G3"/>
<keyword evidence="2" id="KW-1185">Reference proteome</keyword>
<dbReference type="OrthoDB" id="2500246at2759"/>
<name>A0A5C5G1G3_9BASI</name>
<proteinExistence type="predicted"/>
<organism evidence="1 2">
    <name type="scientific">Rhodotorula diobovata</name>
    <dbReference type="NCBI Taxonomy" id="5288"/>
    <lineage>
        <taxon>Eukaryota</taxon>
        <taxon>Fungi</taxon>
        <taxon>Dikarya</taxon>
        <taxon>Basidiomycota</taxon>
        <taxon>Pucciniomycotina</taxon>
        <taxon>Microbotryomycetes</taxon>
        <taxon>Sporidiobolales</taxon>
        <taxon>Sporidiobolaceae</taxon>
        <taxon>Rhodotorula</taxon>
    </lineage>
</organism>
<gene>
    <name evidence="1" type="ORF">DMC30DRAFT_394010</name>
</gene>
<reference evidence="1 2" key="1">
    <citation type="submission" date="2019-03" db="EMBL/GenBank/DDBJ databases">
        <title>Rhodosporidium diobovatum UCD-FST 08-225 genome sequencing, assembly, and annotation.</title>
        <authorList>
            <person name="Fakankun I.U."/>
            <person name="Fristensky B."/>
            <person name="Levin D.B."/>
        </authorList>
    </citation>
    <scope>NUCLEOTIDE SEQUENCE [LARGE SCALE GENOMIC DNA]</scope>
    <source>
        <strain evidence="1 2">UCD-FST 08-225</strain>
    </source>
</reference>
<sequence>MSDLDLNRLLQGHVVLSALAAFSDVPAWNLPLALVGLVLVPQLGDGHGAESVRQFVLALGGSVLLDVVWFVSHSTHGFVRLVILLNWLLKVRFLPLPSV</sequence>